<feature type="transmembrane region" description="Helical" evidence="7">
    <location>
        <begin position="795"/>
        <end position="820"/>
    </location>
</feature>
<evidence type="ECO:0000313" key="9">
    <source>
        <dbReference type="EMBL" id="GIH78040.1"/>
    </source>
</evidence>
<comment type="subcellular location">
    <subcellularLocation>
        <location evidence="1">Cell membrane</location>
        <topology evidence="1">Multi-pass membrane protein</topology>
    </subcellularLocation>
</comment>
<evidence type="ECO:0000256" key="5">
    <source>
        <dbReference type="ARBA" id="ARBA00023136"/>
    </source>
</evidence>
<dbReference type="InterPro" id="IPR003838">
    <property type="entry name" value="ABC3_permease_C"/>
</dbReference>
<organism evidence="9 10">
    <name type="scientific">Planobispora longispora</name>
    <dbReference type="NCBI Taxonomy" id="28887"/>
    <lineage>
        <taxon>Bacteria</taxon>
        <taxon>Bacillati</taxon>
        <taxon>Actinomycetota</taxon>
        <taxon>Actinomycetes</taxon>
        <taxon>Streptosporangiales</taxon>
        <taxon>Streptosporangiaceae</taxon>
        <taxon>Planobispora</taxon>
    </lineage>
</organism>
<feature type="transmembrane region" description="Helical" evidence="7">
    <location>
        <begin position="21"/>
        <end position="45"/>
    </location>
</feature>
<dbReference type="GO" id="GO:0022857">
    <property type="term" value="F:transmembrane transporter activity"/>
    <property type="evidence" value="ECO:0007669"/>
    <property type="project" value="TreeGrafter"/>
</dbReference>
<keyword evidence="2" id="KW-1003">Cell membrane</keyword>
<evidence type="ECO:0000313" key="10">
    <source>
        <dbReference type="Proteomes" id="UP000616724"/>
    </source>
</evidence>
<dbReference type="GO" id="GO:0005886">
    <property type="term" value="C:plasma membrane"/>
    <property type="evidence" value="ECO:0007669"/>
    <property type="project" value="UniProtKB-SubCell"/>
</dbReference>
<dbReference type="EMBL" id="BOOH01000037">
    <property type="protein sequence ID" value="GIH78040.1"/>
    <property type="molecule type" value="Genomic_DNA"/>
</dbReference>
<dbReference type="InterPro" id="IPR050250">
    <property type="entry name" value="Macrolide_Exporter_MacB"/>
</dbReference>
<dbReference type="RefSeq" id="WP_203892587.1">
    <property type="nucleotide sequence ID" value="NZ_BOOH01000037.1"/>
</dbReference>
<sequence>MRALLRLSWRAARRSKGRSALIVAMIALPVLAITGVVTALSTMAVSEREGLTTSMGAADAYVEAFGLINPEVHDMGDGRFSMSGKGHTWTAGELQPLFPGARLVPHREESVMLEDRARYPGMEVDLRDPVSSGMRRLVEGRLPAAAGEVVVSPPMRRMGTTLQLPQRNRSVKVVGVVENPNQPMGDELVSLPGTLFGEDARNGLSGGGWLVDMPEPLLRDDVDRLIRKGIHVKSRALLQERGSLDPREDALAMFSYGFAVPAAMVAGFGALLLMIVLETAVLAGPAFAVSLRRRRTELAMISAQGGSSRHLRTIVATDGLVLGGLAAVAGAALGLGGGVAAAYVLSRFGSRIGPPDTQWVVVLPVMLLSVISGLVAALVPAAQAARQSTTAVLAGRAPDVRIRTGRPLLGLALIVAGLAATFAAHASEEMWILAAMTLVVVGLVALMPWLVARCGRLASRLPLPFRLAVRDASRHRGRTASAAAAVMAVTAAVMAFGIGYYSNYVDNRDRYVPIQPLGTLMISGEVPTTREWAEIKAKAVVTLPGATFIEAHEIREPGSEENSILMLPRQGGRCGPMCERPGGDYGIPVGDERLLRFLLGRDDPAATAAFAAGKVVVFEPGLVRDGKVRISAEMTGFPADAPAVFVAPSQPKQAGAVVPFTAAKKLGLKTWERRLYTRYTPRDEMLMLPSGASSYYEAGYRNYMTPQLWALFGVAFFFVVSGTFIATRLAAADSRPDLATVHAIGGSPRVRRLLLAGQAGYISGIGVLTGAVTGTVAGIALTWSLTERAGSVTIAIPWLFVLGVVVGLPLLAMVLAGALMRNAPPPLNRRPT</sequence>
<feature type="domain" description="ABC3 transporter permease C-terminal" evidence="8">
    <location>
        <begin position="711"/>
        <end position="818"/>
    </location>
</feature>
<gene>
    <name evidence="9" type="ORF">Plo01_44690</name>
</gene>
<dbReference type="PANTHER" id="PTHR30572">
    <property type="entry name" value="MEMBRANE COMPONENT OF TRANSPORTER-RELATED"/>
    <property type="match status" value="1"/>
</dbReference>
<evidence type="ECO:0000256" key="7">
    <source>
        <dbReference type="SAM" id="Phobius"/>
    </source>
</evidence>
<dbReference type="Proteomes" id="UP000616724">
    <property type="component" value="Unassembled WGS sequence"/>
</dbReference>
<keyword evidence="10" id="KW-1185">Reference proteome</keyword>
<feature type="transmembrane region" description="Helical" evidence="7">
    <location>
        <begin position="319"/>
        <end position="345"/>
    </location>
</feature>
<evidence type="ECO:0000256" key="3">
    <source>
        <dbReference type="ARBA" id="ARBA00022692"/>
    </source>
</evidence>
<feature type="transmembrane region" description="Helical" evidence="7">
    <location>
        <begin position="708"/>
        <end position="726"/>
    </location>
</feature>
<keyword evidence="5 7" id="KW-0472">Membrane</keyword>
<dbReference type="AlphaFoldDB" id="A0A8J3RNS6"/>
<feature type="domain" description="ABC3 transporter permease C-terminal" evidence="8">
    <location>
        <begin position="272"/>
        <end position="388"/>
    </location>
</feature>
<proteinExistence type="inferred from homology"/>
<comment type="caution">
    <text evidence="9">The sequence shown here is derived from an EMBL/GenBank/DDBJ whole genome shotgun (WGS) entry which is preliminary data.</text>
</comment>
<evidence type="ECO:0000256" key="2">
    <source>
        <dbReference type="ARBA" id="ARBA00022475"/>
    </source>
</evidence>
<comment type="similarity">
    <text evidence="6">Belongs to the ABC-4 integral membrane protein family.</text>
</comment>
<dbReference type="PANTHER" id="PTHR30572:SF4">
    <property type="entry name" value="ABC TRANSPORTER PERMEASE YTRF"/>
    <property type="match status" value="1"/>
</dbReference>
<reference evidence="9 10" key="1">
    <citation type="submission" date="2021-01" db="EMBL/GenBank/DDBJ databases">
        <title>Whole genome shotgun sequence of Planobispora longispora NBRC 13918.</title>
        <authorList>
            <person name="Komaki H."/>
            <person name="Tamura T."/>
        </authorList>
    </citation>
    <scope>NUCLEOTIDE SEQUENCE [LARGE SCALE GENOMIC DNA]</scope>
    <source>
        <strain evidence="9 10">NBRC 13918</strain>
    </source>
</reference>
<name>A0A8J3RNS6_9ACTN</name>
<evidence type="ECO:0000256" key="4">
    <source>
        <dbReference type="ARBA" id="ARBA00022989"/>
    </source>
</evidence>
<evidence type="ECO:0000259" key="8">
    <source>
        <dbReference type="Pfam" id="PF02687"/>
    </source>
</evidence>
<feature type="transmembrane region" description="Helical" evidence="7">
    <location>
        <begin position="357"/>
        <end position="379"/>
    </location>
</feature>
<feature type="transmembrane region" description="Helical" evidence="7">
    <location>
        <begin position="408"/>
        <end position="425"/>
    </location>
</feature>
<protein>
    <recommendedName>
        <fullName evidence="8">ABC3 transporter permease C-terminal domain-containing protein</fullName>
    </recommendedName>
</protein>
<evidence type="ECO:0000256" key="6">
    <source>
        <dbReference type="ARBA" id="ARBA00038076"/>
    </source>
</evidence>
<accession>A0A8J3RNS6</accession>
<dbReference type="Pfam" id="PF02687">
    <property type="entry name" value="FtsX"/>
    <property type="match status" value="2"/>
</dbReference>
<keyword evidence="4 7" id="KW-1133">Transmembrane helix</keyword>
<keyword evidence="3 7" id="KW-0812">Transmembrane</keyword>
<feature type="transmembrane region" description="Helical" evidence="7">
    <location>
        <begin position="480"/>
        <end position="501"/>
    </location>
</feature>
<evidence type="ECO:0000256" key="1">
    <source>
        <dbReference type="ARBA" id="ARBA00004651"/>
    </source>
</evidence>
<feature type="transmembrane region" description="Helical" evidence="7">
    <location>
        <begin position="431"/>
        <end position="452"/>
    </location>
</feature>
<feature type="transmembrane region" description="Helical" evidence="7">
    <location>
        <begin position="759"/>
        <end position="783"/>
    </location>
</feature>
<feature type="transmembrane region" description="Helical" evidence="7">
    <location>
        <begin position="258"/>
        <end position="291"/>
    </location>
</feature>